<dbReference type="Proteomes" id="UP000029066">
    <property type="component" value="Unassembled WGS sequence"/>
</dbReference>
<dbReference type="STRING" id="1437607.BISA_0988"/>
<gene>
    <name evidence="2" type="ORF">BISA_0988</name>
</gene>
<dbReference type="RefSeq" id="WP_033891456.1">
    <property type="nucleotide sequence ID" value="NZ_JDUT01000008.1"/>
</dbReference>
<comment type="caution">
    <text evidence="2">The sequence shown here is derived from an EMBL/GenBank/DDBJ whole genome shotgun (WGS) entry which is preliminary data.</text>
</comment>
<dbReference type="OrthoDB" id="4952043at2"/>
<name>A0A087D851_9BIFI</name>
<feature type="domain" description="Winged helix DNA-binding" evidence="1">
    <location>
        <begin position="14"/>
        <end position="94"/>
    </location>
</feature>
<dbReference type="PANTHER" id="PTHR37318">
    <property type="entry name" value="BSL7504 PROTEIN"/>
    <property type="match status" value="1"/>
</dbReference>
<organism evidence="2 3">
    <name type="scientific">Bifidobacterium saguini DSM 23967</name>
    <dbReference type="NCBI Taxonomy" id="1437607"/>
    <lineage>
        <taxon>Bacteria</taxon>
        <taxon>Bacillati</taxon>
        <taxon>Actinomycetota</taxon>
        <taxon>Actinomycetes</taxon>
        <taxon>Bifidobacteriales</taxon>
        <taxon>Bifidobacteriaceae</taxon>
        <taxon>Bifidobacterium</taxon>
    </lineage>
</organism>
<protein>
    <submittedName>
        <fullName evidence="2">Transcriptional regulator</fullName>
    </submittedName>
</protein>
<dbReference type="AlphaFoldDB" id="A0A087D851"/>
<dbReference type="EMBL" id="JGZN01000013">
    <property type="protein sequence ID" value="KFI91701.1"/>
    <property type="molecule type" value="Genomic_DNA"/>
</dbReference>
<reference evidence="2 3" key="1">
    <citation type="submission" date="2014-03" db="EMBL/GenBank/DDBJ databases">
        <title>Genomics of Bifidobacteria.</title>
        <authorList>
            <person name="Ventura M."/>
            <person name="Milani C."/>
            <person name="Lugli G.A."/>
        </authorList>
    </citation>
    <scope>NUCLEOTIDE SEQUENCE [LARGE SCALE GENOMIC DNA]</scope>
    <source>
        <strain evidence="2 3">DSM 23967</strain>
    </source>
</reference>
<dbReference type="InterPro" id="IPR036390">
    <property type="entry name" value="WH_DNA-bd_sf"/>
</dbReference>
<dbReference type="PANTHER" id="PTHR37318:SF1">
    <property type="entry name" value="BSL7504 PROTEIN"/>
    <property type="match status" value="1"/>
</dbReference>
<dbReference type="SUPFAM" id="SSF46785">
    <property type="entry name" value="Winged helix' DNA-binding domain"/>
    <property type="match status" value="1"/>
</dbReference>
<sequence>MTEAHFDEFIHSSIRLRICGLLMTTTCMQFAVIRDTLGISDAACSKQLRALQEHGYVALRKVDSALNKHKVIEVMLLPAGRHAFEGHMAALEQIARGAIHTTVA</sequence>
<dbReference type="Pfam" id="PF13601">
    <property type="entry name" value="HTH_34"/>
    <property type="match status" value="1"/>
</dbReference>
<dbReference type="Gene3D" id="1.10.10.10">
    <property type="entry name" value="Winged helix-like DNA-binding domain superfamily/Winged helix DNA-binding domain"/>
    <property type="match status" value="1"/>
</dbReference>
<evidence type="ECO:0000313" key="3">
    <source>
        <dbReference type="Proteomes" id="UP000029066"/>
    </source>
</evidence>
<dbReference type="InterPro" id="IPR036388">
    <property type="entry name" value="WH-like_DNA-bd_sf"/>
</dbReference>
<accession>A0A087D851</accession>
<dbReference type="InterPro" id="IPR027395">
    <property type="entry name" value="WH_DNA-bd_dom"/>
</dbReference>
<proteinExistence type="predicted"/>
<evidence type="ECO:0000259" key="1">
    <source>
        <dbReference type="Pfam" id="PF13601"/>
    </source>
</evidence>
<evidence type="ECO:0000313" key="2">
    <source>
        <dbReference type="EMBL" id="KFI91701.1"/>
    </source>
</evidence>